<feature type="transmembrane region" description="Helical" evidence="10">
    <location>
        <begin position="6"/>
        <end position="27"/>
    </location>
</feature>
<dbReference type="Gene3D" id="3.40.50.300">
    <property type="entry name" value="P-loop containing nucleotide triphosphate hydrolases"/>
    <property type="match status" value="2"/>
</dbReference>
<dbReference type="InterPro" id="IPR036640">
    <property type="entry name" value="ABC1_TM_sf"/>
</dbReference>
<keyword evidence="6" id="KW-0547">Nucleotide-binding</keyword>
<feature type="transmembrane region" description="Helical" evidence="10">
    <location>
        <begin position="124"/>
        <end position="145"/>
    </location>
</feature>
<dbReference type="GO" id="GO:0016887">
    <property type="term" value="F:ATP hydrolysis activity"/>
    <property type="evidence" value="ECO:0007669"/>
    <property type="project" value="InterPro"/>
</dbReference>
<dbReference type="InterPro" id="IPR003593">
    <property type="entry name" value="AAA+_ATPase"/>
</dbReference>
<feature type="transmembrane region" description="Helical" evidence="10">
    <location>
        <begin position="91"/>
        <end position="112"/>
    </location>
</feature>
<feature type="transmembrane region" description="Helical" evidence="10">
    <location>
        <begin position="449"/>
        <end position="475"/>
    </location>
</feature>
<dbReference type="PROSITE" id="PS50929">
    <property type="entry name" value="ABC_TM1F"/>
    <property type="match status" value="2"/>
</dbReference>
<keyword evidence="3" id="KW-0813">Transport</keyword>
<dbReference type="SUPFAM" id="SSF52540">
    <property type="entry name" value="P-loop containing nucleoside triphosphate hydrolases"/>
    <property type="match status" value="2"/>
</dbReference>
<dbReference type="FunFam" id="1.20.1560.10:FF:000013">
    <property type="entry name" value="ABC transporter C family member 2"/>
    <property type="match status" value="1"/>
</dbReference>
<dbReference type="InterPro" id="IPR044726">
    <property type="entry name" value="ABCC_6TM_D2"/>
</dbReference>
<evidence type="ECO:0000259" key="11">
    <source>
        <dbReference type="PROSITE" id="PS50893"/>
    </source>
</evidence>
<organism evidence="13">
    <name type="scientific">Arcella intermedia</name>
    <dbReference type="NCBI Taxonomy" id="1963864"/>
    <lineage>
        <taxon>Eukaryota</taxon>
        <taxon>Amoebozoa</taxon>
        <taxon>Tubulinea</taxon>
        <taxon>Elardia</taxon>
        <taxon>Arcellinida</taxon>
        <taxon>Sphaerothecina</taxon>
        <taxon>Arcellidae</taxon>
        <taxon>Arcella</taxon>
    </lineage>
</organism>
<feature type="domain" description="ABC transporter" evidence="11">
    <location>
        <begin position="762"/>
        <end position="1003"/>
    </location>
</feature>
<dbReference type="SMART" id="SM00382">
    <property type="entry name" value="AAA"/>
    <property type="match status" value="2"/>
</dbReference>
<sequence>MLLYFVEWTALIPLCYIFVAFLLQIYISKRASTLRCKAIKFEDERIKLLTNILTSIKTIKLHTWEDYFLNKIQMVRGEELRLLQHSKIFKILNYAISLSTPLVSTFLLLFYREYNGYITRPNEIFTIYSLLNSFTFPLIMLPATVRSFYESKAGLERLDSLLKYHEMVDQRIMVNNKKEPPIQFKDVTLLKNTFKLEGLNFTIHKKQKIAVFGGVGCGKSTFLGSLLGEVPLEIGSIKVNGKIAFVSQEPWLINASIKDNILFDQKFNAEKYKRVLEICELVFDLNQLPEHGETIIDEQGENLSGGQKQRITLARALYVDCDLLVLDDPLSSLDNCVAQTIMNGVMEYSRNKVVIMVTNQPELLEKFNSILFISNSCVSAFGTFESLMKDNPEFASMINKFKLKAKPNRRETKVTKKEDISALDYKLCGQLNFNFNTSPKQRWTIYWNYFVLGGYSFPAIVFGSCIIFCICNVWINWELTHYGQSFWNSFGGLICFVMSLFLRGVLFVHMTCKCSSIISENACKRVFHAPIQFFHLNPLGSILSRLQQDQNKVDAVIPDTMLDFIHCSFQSFSTISVLIWTVPSFLILFVLLIFLFYYLLHYFLALSKELTKLESVSASPIISHISSSLKGVESIRSFGATTNFKDKFVEILDNHHSIKFLNESLSRWIGLRIDFIGGLIITITTICLLLLRNTISPAIAIFTLSSSNILINTLQWAVRTYADTENQMISVERLFEYNHNLPQEPYESSTHTPPTWPTRGDISFKNVHINYQNSPNVNSLQKIPDTVRDINLFIKHGNKIGIVGRTGAGKTTLALSLFRLFDCASGSIEIDNIDISKIGLTTLRSKIAIIPQDPVLFQGTILSNLDPLNIHNPKEIRKILSRFELMPFIDSLGGLDVEISEAGGNLSVGQKQLLCIARALLMEAKIIVLDEATSHIDLETEKSIQKSFLKGFADSTVIMVAHRFQTIINCNIVLVMDTGKIVEMGPPKQLLNDPNSLFSKMVEEAEQ</sequence>
<dbReference type="GO" id="GO:0140359">
    <property type="term" value="F:ABC-type transporter activity"/>
    <property type="evidence" value="ECO:0007669"/>
    <property type="project" value="InterPro"/>
</dbReference>
<reference evidence="13" key="1">
    <citation type="journal article" date="2020" name="J. Eukaryot. Microbiol.">
        <title>De novo Sequencing, Assembly and Annotation of the Transcriptome for the Free-Living Testate Amoeba Arcella intermedia.</title>
        <authorList>
            <person name="Ribeiro G.M."/>
            <person name="Porfirio-Sousa A.L."/>
            <person name="Maurer-Alcala X.X."/>
            <person name="Katz L.A."/>
            <person name="Lahr D.J.G."/>
        </authorList>
    </citation>
    <scope>NUCLEOTIDE SEQUENCE</scope>
</reference>
<keyword evidence="9 10" id="KW-0472">Membrane</keyword>
<dbReference type="PROSITE" id="PS50893">
    <property type="entry name" value="ABC_TRANSPORTER_2"/>
    <property type="match status" value="2"/>
</dbReference>
<dbReference type="InterPro" id="IPR011527">
    <property type="entry name" value="ABC1_TM_dom"/>
</dbReference>
<dbReference type="Gene3D" id="1.20.1560.10">
    <property type="entry name" value="ABC transporter type 1, transmembrane domain"/>
    <property type="match status" value="2"/>
</dbReference>
<feature type="transmembrane region" description="Helical" evidence="10">
    <location>
        <begin position="577"/>
        <end position="600"/>
    </location>
</feature>
<evidence type="ECO:0000256" key="4">
    <source>
        <dbReference type="ARBA" id="ARBA00022692"/>
    </source>
</evidence>
<dbReference type="EMBL" id="GIBP01000287">
    <property type="protein sequence ID" value="NDV29256.1"/>
    <property type="molecule type" value="Transcribed_RNA"/>
</dbReference>
<dbReference type="PANTHER" id="PTHR24223">
    <property type="entry name" value="ATP-BINDING CASSETTE SUB-FAMILY C"/>
    <property type="match status" value="1"/>
</dbReference>
<dbReference type="InterPro" id="IPR027417">
    <property type="entry name" value="P-loop_NTPase"/>
</dbReference>
<keyword evidence="7" id="KW-0067">ATP-binding</keyword>
<keyword evidence="4 10" id="KW-0812">Transmembrane</keyword>
<dbReference type="SUPFAM" id="SSF90123">
    <property type="entry name" value="ABC transporter transmembrane region"/>
    <property type="match status" value="2"/>
</dbReference>
<dbReference type="CDD" id="cd03244">
    <property type="entry name" value="ABCC_MRP_domain2"/>
    <property type="match status" value="1"/>
</dbReference>
<evidence type="ECO:0000313" key="13">
    <source>
        <dbReference type="EMBL" id="NDV29256.1"/>
    </source>
</evidence>
<evidence type="ECO:0000256" key="6">
    <source>
        <dbReference type="ARBA" id="ARBA00022741"/>
    </source>
</evidence>
<evidence type="ECO:0000256" key="1">
    <source>
        <dbReference type="ARBA" id="ARBA00004141"/>
    </source>
</evidence>
<evidence type="ECO:0000256" key="7">
    <source>
        <dbReference type="ARBA" id="ARBA00022840"/>
    </source>
</evidence>
<dbReference type="InterPro" id="IPR003439">
    <property type="entry name" value="ABC_transporter-like_ATP-bd"/>
</dbReference>
<feature type="domain" description="ABC transporter" evidence="11">
    <location>
        <begin position="182"/>
        <end position="400"/>
    </location>
</feature>
<feature type="transmembrane region" description="Helical" evidence="10">
    <location>
        <begin position="669"/>
        <end position="691"/>
    </location>
</feature>
<dbReference type="CDD" id="cd18580">
    <property type="entry name" value="ABC_6TM_ABCC_D2"/>
    <property type="match status" value="1"/>
</dbReference>
<protein>
    <recommendedName>
        <fullName evidence="14">ABC transporter domain-containing protein</fullName>
    </recommendedName>
</protein>
<evidence type="ECO:0000259" key="12">
    <source>
        <dbReference type="PROSITE" id="PS50929"/>
    </source>
</evidence>
<dbReference type="GO" id="GO:0005524">
    <property type="term" value="F:ATP binding"/>
    <property type="evidence" value="ECO:0007669"/>
    <property type="project" value="UniProtKB-KW"/>
</dbReference>
<evidence type="ECO:0000256" key="8">
    <source>
        <dbReference type="ARBA" id="ARBA00022989"/>
    </source>
</evidence>
<evidence type="ECO:0000256" key="10">
    <source>
        <dbReference type="SAM" id="Phobius"/>
    </source>
</evidence>
<evidence type="ECO:0000256" key="3">
    <source>
        <dbReference type="ARBA" id="ARBA00022448"/>
    </source>
</evidence>
<dbReference type="PROSITE" id="PS00211">
    <property type="entry name" value="ABC_TRANSPORTER_1"/>
    <property type="match status" value="2"/>
</dbReference>
<proteinExistence type="inferred from homology"/>
<dbReference type="FunFam" id="3.40.50.300:FF:000163">
    <property type="entry name" value="Multidrug resistance-associated protein member 4"/>
    <property type="match status" value="1"/>
</dbReference>
<feature type="transmembrane region" description="Helical" evidence="10">
    <location>
        <begin position="698"/>
        <end position="718"/>
    </location>
</feature>
<keyword evidence="8 10" id="KW-1133">Transmembrane helix</keyword>
<dbReference type="CDD" id="cd03250">
    <property type="entry name" value="ABCC_MRP_domain1"/>
    <property type="match status" value="1"/>
</dbReference>
<dbReference type="PANTHER" id="PTHR24223:SF456">
    <property type="entry name" value="MULTIDRUG RESISTANCE-ASSOCIATED PROTEIN LETHAL(2)03659"/>
    <property type="match status" value="1"/>
</dbReference>
<evidence type="ECO:0000256" key="9">
    <source>
        <dbReference type="ARBA" id="ARBA00023136"/>
    </source>
</evidence>
<keyword evidence="5" id="KW-0677">Repeat</keyword>
<feature type="domain" description="ABC transmembrane type-1" evidence="12">
    <location>
        <begin position="1"/>
        <end position="150"/>
    </location>
</feature>
<dbReference type="GO" id="GO:0016020">
    <property type="term" value="C:membrane"/>
    <property type="evidence" value="ECO:0007669"/>
    <property type="project" value="UniProtKB-SubCell"/>
</dbReference>
<comment type="similarity">
    <text evidence="2">Belongs to the ABC transporter superfamily. ABCC family. Conjugate transporter (TC 3.A.1.208) subfamily.</text>
</comment>
<dbReference type="Pfam" id="PF00005">
    <property type="entry name" value="ABC_tran"/>
    <property type="match status" value="2"/>
</dbReference>
<evidence type="ECO:0000256" key="2">
    <source>
        <dbReference type="ARBA" id="ARBA00009726"/>
    </source>
</evidence>
<dbReference type="InterPro" id="IPR017871">
    <property type="entry name" value="ABC_transporter-like_CS"/>
</dbReference>
<dbReference type="Pfam" id="PF00664">
    <property type="entry name" value="ABC_membrane"/>
    <property type="match status" value="2"/>
</dbReference>
<evidence type="ECO:0000256" key="5">
    <source>
        <dbReference type="ARBA" id="ARBA00022737"/>
    </source>
</evidence>
<name>A0A6B2KX06_9EUKA</name>
<feature type="transmembrane region" description="Helical" evidence="10">
    <location>
        <begin position="487"/>
        <end position="508"/>
    </location>
</feature>
<evidence type="ECO:0008006" key="14">
    <source>
        <dbReference type="Google" id="ProtNLM"/>
    </source>
</evidence>
<dbReference type="FunFam" id="3.40.50.300:FF:000997">
    <property type="entry name" value="Multidrug resistance-associated protein 1"/>
    <property type="match status" value="1"/>
</dbReference>
<feature type="domain" description="ABC transmembrane type-1" evidence="12">
    <location>
        <begin position="490"/>
        <end position="726"/>
    </location>
</feature>
<accession>A0A6B2KX06</accession>
<dbReference type="InterPro" id="IPR050173">
    <property type="entry name" value="ABC_transporter_C-like"/>
</dbReference>
<comment type="subcellular location">
    <subcellularLocation>
        <location evidence="1">Membrane</location>
        <topology evidence="1">Multi-pass membrane protein</topology>
    </subcellularLocation>
</comment>
<dbReference type="AlphaFoldDB" id="A0A6B2KX06"/>